<keyword evidence="4" id="KW-0472">Membrane</keyword>
<name>A0A6J8A8H0_MYTCO</name>
<dbReference type="GO" id="GO:0009986">
    <property type="term" value="C:cell surface"/>
    <property type="evidence" value="ECO:0007669"/>
    <property type="project" value="TreeGrafter"/>
</dbReference>
<evidence type="ECO:0000256" key="3">
    <source>
        <dbReference type="ARBA" id="ARBA00023180"/>
    </source>
</evidence>
<keyword evidence="4" id="KW-0812">Transmembrane</keyword>
<feature type="chain" id="PRO_5027093864" description="VWFD domain-containing protein" evidence="5">
    <location>
        <begin position="18"/>
        <end position="988"/>
    </location>
</feature>
<evidence type="ECO:0000313" key="8">
    <source>
        <dbReference type="Proteomes" id="UP000507470"/>
    </source>
</evidence>
<dbReference type="PANTHER" id="PTHR14949:SF54">
    <property type="entry name" value="VWFD DOMAIN-CONTAINING PROTEIN"/>
    <property type="match status" value="1"/>
</dbReference>
<evidence type="ECO:0000256" key="2">
    <source>
        <dbReference type="ARBA" id="ARBA00023157"/>
    </source>
</evidence>
<organism evidence="7 8">
    <name type="scientific">Mytilus coruscus</name>
    <name type="common">Sea mussel</name>
    <dbReference type="NCBI Taxonomy" id="42192"/>
    <lineage>
        <taxon>Eukaryota</taxon>
        <taxon>Metazoa</taxon>
        <taxon>Spiralia</taxon>
        <taxon>Lophotrochozoa</taxon>
        <taxon>Mollusca</taxon>
        <taxon>Bivalvia</taxon>
        <taxon>Autobranchia</taxon>
        <taxon>Pteriomorphia</taxon>
        <taxon>Mytilida</taxon>
        <taxon>Mytiloidea</taxon>
        <taxon>Mytilidae</taxon>
        <taxon>Mytilinae</taxon>
        <taxon>Mytilus</taxon>
    </lineage>
</organism>
<evidence type="ECO:0000256" key="5">
    <source>
        <dbReference type="SAM" id="SignalP"/>
    </source>
</evidence>
<feature type="transmembrane region" description="Helical" evidence="4">
    <location>
        <begin position="930"/>
        <end position="953"/>
    </location>
</feature>
<dbReference type="Pfam" id="PF00094">
    <property type="entry name" value="VWD"/>
    <property type="match status" value="1"/>
</dbReference>
<dbReference type="PROSITE" id="PS51233">
    <property type="entry name" value="VWFD"/>
    <property type="match status" value="1"/>
</dbReference>
<dbReference type="InterPro" id="IPR050969">
    <property type="entry name" value="Dev_Signal_Modulators"/>
</dbReference>
<sequence length="988" mass="109619">MEQKIFMLLACINVIHGQDPCTSHQQLNDATRSVNHTLGSSETEQCDRLITENWYRFLGDGNIPTKCPPVLQCGSTGPIWINGSFPVLNNEVMMTVCQAGFLGCCEFTWQIRVRHCGSFTVFRLTPTPACPGRYCIDGPPGTCQPGWGSETGFEPCKPINITFVVTPSVQPYIPTYDPTSLYNQLAFECKANMQSSYQSFVFDIRWTIDNTVVAVKSQIAYSSLKTNGTLQRIDWDQHRNKKIGMRVQATTINVQSGQSAVINIKSTVPIACRTILGSTRCNFRMELFSFADQFQPNEQRHCNKSLANQIKPSACGLEFDGLKWNQYQQVSVSALADQTSRPSYRALVKLRAISGGDTLWANYFLPDITVNVFSIRRPTGYCSSATDPTIRTVDGQRFTSLATGEFVLYKLRNKPIEVHTIQGKRGINCAVAVRAASEVFIVYGCGNTNKWIVRRINCNEQSEYLKIFDRSYGRYFQIFLPSGTQVSISIRRNSWLNVYVHPSFTDWAQTEGLCGLYNGIRNDDFTDRNGNIVGTTNFIRSWGVQQSESLFIAKIRNEILKTPFFYCSCNANVSNGDISETADCSWEESLPSCKPFNWGEKKCLIRGKRETEDDLEIDVPEELITFEESTLSIDWKNGWNETIARQRCESTLQRSHIYNECSSLQNVENENTVAACIMDIRVSGSDLFLSDVTDRMKSECISELRYNASLWNNDTETSEPSLIDVVYDNDCPNDCSSAGNCTKGKCVCQPLYTGDDCSVNTDVPPVLYDMSEESLCDLSKRPCTSTSVFGEGFYASANIKCKLQQAMLTGSTITSGNTSIIETGNLETFGEVKCPITGIQNRRTKATTDGSDPDVILVSVSMDGFTFSSSVPAVIFNSSCSSCVISGNSVTCDIRGDICIKDGECFDITHVNCATSNISPVKQPDASKSLIIGIVVGSVCVLAILIMVIIKIYNHKRHCVKNVDEPSFSMGVTTVNGSAPVSHIATYQ</sequence>
<keyword evidence="4" id="KW-1133">Transmembrane helix</keyword>
<evidence type="ECO:0000256" key="4">
    <source>
        <dbReference type="SAM" id="Phobius"/>
    </source>
</evidence>
<evidence type="ECO:0000256" key="1">
    <source>
        <dbReference type="ARBA" id="ARBA00022729"/>
    </source>
</evidence>
<dbReference type="Proteomes" id="UP000507470">
    <property type="component" value="Unassembled WGS sequence"/>
</dbReference>
<dbReference type="EMBL" id="CACVKT020000908">
    <property type="protein sequence ID" value="CAC5363792.1"/>
    <property type="molecule type" value="Genomic_DNA"/>
</dbReference>
<accession>A0A6J8A8H0</accession>
<dbReference type="AlphaFoldDB" id="A0A6J8A8H0"/>
<dbReference type="PANTHER" id="PTHR14949">
    <property type="entry name" value="EGF-LIKE-DOMAIN, MULTIPLE 7, 8"/>
    <property type="match status" value="1"/>
</dbReference>
<keyword evidence="8" id="KW-1185">Reference proteome</keyword>
<feature type="signal peptide" evidence="5">
    <location>
        <begin position="1"/>
        <end position="17"/>
    </location>
</feature>
<dbReference type="InterPro" id="IPR058727">
    <property type="entry name" value="Helical_Vwde"/>
</dbReference>
<keyword evidence="3" id="KW-0325">Glycoprotein</keyword>
<keyword evidence="2" id="KW-1015">Disulfide bond</keyword>
<reference evidence="7 8" key="1">
    <citation type="submission" date="2020-06" db="EMBL/GenBank/DDBJ databases">
        <authorList>
            <person name="Li R."/>
            <person name="Bekaert M."/>
        </authorList>
    </citation>
    <scope>NUCLEOTIDE SEQUENCE [LARGE SCALE GENOMIC DNA]</scope>
    <source>
        <strain evidence="8">wild</strain>
    </source>
</reference>
<evidence type="ECO:0000259" key="6">
    <source>
        <dbReference type="PROSITE" id="PS51233"/>
    </source>
</evidence>
<dbReference type="PROSITE" id="PS00022">
    <property type="entry name" value="EGF_1"/>
    <property type="match status" value="1"/>
</dbReference>
<protein>
    <recommendedName>
        <fullName evidence="6">VWFD domain-containing protein</fullName>
    </recommendedName>
</protein>
<dbReference type="FunFam" id="2.10.25.10:FF:000001">
    <property type="entry name" value="Tenascin C"/>
    <property type="match status" value="1"/>
</dbReference>
<dbReference type="InterPro" id="IPR001846">
    <property type="entry name" value="VWF_type-D"/>
</dbReference>
<proteinExistence type="predicted"/>
<dbReference type="OrthoDB" id="10001041at2759"/>
<dbReference type="Pfam" id="PF26129">
    <property type="entry name" value="Vwde"/>
    <property type="match status" value="1"/>
</dbReference>
<dbReference type="InterPro" id="IPR000742">
    <property type="entry name" value="EGF"/>
</dbReference>
<dbReference type="GO" id="GO:0005102">
    <property type="term" value="F:signaling receptor binding"/>
    <property type="evidence" value="ECO:0007669"/>
    <property type="project" value="TreeGrafter"/>
</dbReference>
<keyword evidence="1 5" id="KW-0732">Signal</keyword>
<gene>
    <name evidence="7" type="ORF">MCOR_5087</name>
</gene>
<feature type="domain" description="VWFD" evidence="6">
    <location>
        <begin position="380"/>
        <end position="550"/>
    </location>
</feature>
<dbReference type="GO" id="GO:0005576">
    <property type="term" value="C:extracellular region"/>
    <property type="evidence" value="ECO:0007669"/>
    <property type="project" value="TreeGrafter"/>
</dbReference>
<dbReference type="Pfam" id="PF23106">
    <property type="entry name" value="EGF_Teneurin"/>
    <property type="match status" value="1"/>
</dbReference>
<dbReference type="Gene3D" id="2.60.120.260">
    <property type="entry name" value="Galactose-binding domain-like"/>
    <property type="match status" value="1"/>
</dbReference>
<evidence type="ECO:0000313" key="7">
    <source>
        <dbReference type="EMBL" id="CAC5363792.1"/>
    </source>
</evidence>